<feature type="transmembrane region" description="Helical" evidence="1">
    <location>
        <begin position="34"/>
        <end position="54"/>
    </location>
</feature>
<dbReference type="GeneID" id="8746357"/>
<protein>
    <submittedName>
        <fullName evidence="2">Small membrane protein</fullName>
    </submittedName>
</protein>
<keyword evidence="1" id="KW-0812">Transmembrane</keyword>
<dbReference type="KEGG" id="vg:8746357"/>
<keyword evidence="1" id="KW-1133">Transmembrane helix</keyword>
<proteinExistence type="predicted"/>
<dbReference type="SMR" id="D2XAC8"/>
<dbReference type="Proteomes" id="UP000029780">
    <property type="component" value="Segment"/>
</dbReference>
<keyword evidence="3" id="KW-1185">Reference proteome</keyword>
<gene>
    <name evidence="2" type="ORF">MAR_ORF120</name>
</gene>
<evidence type="ECO:0000313" key="2">
    <source>
        <dbReference type="EMBL" id="ADB03905.1"/>
    </source>
</evidence>
<evidence type="ECO:0000256" key="1">
    <source>
        <dbReference type="SAM" id="Phobius"/>
    </source>
</evidence>
<reference evidence="2 3" key="1">
    <citation type="journal article" date="2009" name="Proc. Natl. Acad. Sci. U.S.A.">
        <title>Giant Marseillevirus highlights the role of amoebae as a melting pot in emergence of chimeric microorganisms.</title>
        <authorList>
            <person name="Boyer M."/>
            <person name="Yutin N."/>
            <person name="Pagnier I."/>
            <person name="Barrassi L."/>
            <person name="Fournous G."/>
            <person name="Espinosa L."/>
            <person name="Robert C."/>
            <person name="Azza S."/>
            <person name="Sun S."/>
            <person name="Rossmann M.G."/>
            <person name="Suzan-Monti M."/>
            <person name="La Scola B."/>
            <person name="Koonin E.V."/>
            <person name="Raoult D."/>
        </authorList>
    </citation>
    <scope>NUCLEOTIDE SEQUENCE [LARGE SCALE GENOMIC DNA]</scope>
    <source>
        <strain evidence="2 3">T19</strain>
    </source>
</reference>
<dbReference type="EMBL" id="GU071086">
    <property type="protein sequence ID" value="ADB03905.1"/>
    <property type="molecule type" value="Genomic_DNA"/>
</dbReference>
<organism evidence="2 3">
    <name type="scientific">Marseillevirus marseillevirus</name>
    <name type="common">GBM</name>
    <dbReference type="NCBI Taxonomy" id="694581"/>
    <lineage>
        <taxon>Viruses</taxon>
        <taxon>Varidnaviria</taxon>
        <taxon>Bamfordvirae</taxon>
        <taxon>Nucleocytoviricota</taxon>
        <taxon>Megaviricetes</taxon>
        <taxon>Pimascovirales</taxon>
        <taxon>Pimascovirales incertae sedis</taxon>
        <taxon>Marseilleviridae</taxon>
        <taxon>Marseillevirus</taxon>
        <taxon>Marseillevirus massiliense</taxon>
    </lineage>
</organism>
<dbReference type="Gene3D" id="1.10.3730.20">
    <property type="match status" value="1"/>
</dbReference>
<evidence type="ECO:0000313" key="3">
    <source>
        <dbReference type="Proteomes" id="UP000029780"/>
    </source>
</evidence>
<name>D2XAC8_GBMV</name>
<feature type="transmembrane region" description="Helical" evidence="1">
    <location>
        <begin position="6"/>
        <end position="22"/>
    </location>
</feature>
<organismHost>
    <name type="scientific">Acanthamoeba</name>
    <dbReference type="NCBI Taxonomy" id="5754"/>
</organismHost>
<dbReference type="RefSeq" id="YP_003406867.1">
    <property type="nucleotide sequence ID" value="NC_013756.1"/>
</dbReference>
<sequence length="106" mass="12132">MRALFLWGFLLLVVELVVLYSMKMYAHSSEKEPLFLWLTLLGYVALGYLIIKILELQEYIGLFFVFRNILIAMMALGIGLFVFGEKMSKKQIFGVCLGIVSLFLIA</sequence>
<keyword evidence="1" id="KW-0472">Membrane</keyword>
<dbReference type="OrthoDB" id="37107at10239"/>
<feature type="transmembrane region" description="Helical" evidence="1">
    <location>
        <begin position="60"/>
        <end position="83"/>
    </location>
</feature>
<accession>D2XAC8</accession>